<dbReference type="Proteomes" id="UP000192527">
    <property type="component" value="Chromosome"/>
</dbReference>
<sequence length="139" mass="16234">MNFLTAAEKLNKGFALKRKDWSFEGYIIKDDKGRIRYFDHNEPAVYQPTIEDTLAEDWIEVDKDRWTVVSVTHDHELMKDKLFVTYQICSEQNGVVVNNAQIDEDELNKWSCYVDVDINRSEVFLNQQDVAQVKKALSA</sequence>
<proteinExistence type="predicted"/>
<reference evidence="2 3" key="1">
    <citation type="submission" date="2017-04" db="EMBL/GenBank/DDBJ databases">
        <title>The whole genome sequencing and assembly of Halobacillus mangrovi strain.</title>
        <authorList>
            <person name="Lee S.-J."/>
            <person name="Park M.-K."/>
            <person name="Kim J.-Y."/>
            <person name="Lee Y.-J."/>
            <person name="Yi H."/>
            <person name="Bahn Y.-S."/>
            <person name="Kim J.F."/>
            <person name="Lee D.-W."/>
        </authorList>
    </citation>
    <scope>NUCLEOTIDE SEQUENCE [LARGE SCALE GENOMIC DNA]</scope>
    <source>
        <strain evidence="2 3">KTB 131</strain>
    </source>
</reference>
<dbReference type="EMBL" id="CP020772">
    <property type="protein sequence ID" value="ARI76596.1"/>
    <property type="molecule type" value="Genomic_DNA"/>
</dbReference>
<gene>
    <name evidence="2" type="ORF">HM131_06990</name>
</gene>
<evidence type="ECO:0000313" key="2">
    <source>
        <dbReference type="EMBL" id="ARI76596.1"/>
    </source>
</evidence>
<organism evidence="2 3">
    <name type="scientific">Halobacillus mangrovi</name>
    <dbReference type="NCBI Taxonomy" id="402384"/>
    <lineage>
        <taxon>Bacteria</taxon>
        <taxon>Bacillati</taxon>
        <taxon>Bacillota</taxon>
        <taxon>Bacilli</taxon>
        <taxon>Bacillales</taxon>
        <taxon>Bacillaceae</taxon>
        <taxon>Halobacillus</taxon>
    </lineage>
</organism>
<dbReference type="Pfam" id="PF11195">
    <property type="entry name" value="Tad2-like"/>
    <property type="match status" value="1"/>
</dbReference>
<name>A0A1W5ZTG6_9BACI</name>
<feature type="domain" description="Thoeris anti-defense 2-like" evidence="1">
    <location>
        <begin position="1"/>
        <end position="61"/>
    </location>
</feature>
<accession>A0A1W5ZTG6</accession>
<dbReference type="InterPro" id="IPR021361">
    <property type="entry name" value="Tad2-like_dom"/>
</dbReference>
<keyword evidence="3" id="KW-1185">Reference proteome</keyword>
<evidence type="ECO:0000313" key="3">
    <source>
        <dbReference type="Proteomes" id="UP000192527"/>
    </source>
</evidence>
<dbReference type="AlphaFoldDB" id="A0A1W5ZTG6"/>
<dbReference type="KEGG" id="hmn:HM131_06990"/>
<dbReference type="OrthoDB" id="2967310at2"/>
<dbReference type="RefSeq" id="WP_085029074.1">
    <property type="nucleotide sequence ID" value="NZ_CP020772.1"/>
</dbReference>
<evidence type="ECO:0000259" key="1">
    <source>
        <dbReference type="Pfam" id="PF11195"/>
    </source>
</evidence>
<protein>
    <recommendedName>
        <fullName evidence="1">Thoeris anti-defense 2-like domain-containing protein</fullName>
    </recommendedName>
</protein>